<comment type="caution">
    <text evidence="1">The sequence shown here is derived from an EMBL/GenBank/DDBJ whole genome shotgun (WGS) entry which is preliminary data.</text>
</comment>
<evidence type="ECO:0000313" key="1">
    <source>
        <dbReference type="EMBL" id="CAI6370787.1"/>
    </source>
</evidence>
<protein>
    <submittedName>
        <fullName evidence="1">Uncharacterized protein</fullName>
    </submittedName>
</protein>
<proteinExistence type="predicted"/>
<dbReference type="AlphaFoldDB" id="A0AAV0XSI1"/>
<accession>A0AAV0XSI1</accession>
<organism evidence="1 2">
    <name type="scientific">Macrosiphum euphorbiae</name>
    <name type="common">potato aphid</name>
    <dbReference type="NCBI Taxonomy" id="13131"/>
    <lineage>
        <taxon>Eukaryota</taxon>
        <taxon>Metazoa</taxon>
        <taxon>Ecdysozoa</taxon>
        <taxon>Arthropoda</taxon>
        <taxon>Hexapoda</taxon>
        <taxon>Insecta</taxon>
        <taxon>Pterygota</taxon>
        <taxon>Neoptera</taxon>
        <taxon>Paraneoptera</taxon>
        <taxon>Hemiptera</taxon>
        <taxon>Sternorrhyncha</taxon>
        <taxon>Aphidomorpha</taxon>
        <taxon>Aphidoidea</taxon>
        <taxon>Aphididae</taxon>
        <taxon>Macrosiphini</taxon>
        <taxon>Macrosiphum</taxon>
    </lineage>
</organism>
<dbReference type="Proteomes" id="UP001160148">
    <property type="component" value="Unassembled WGS sequence"/>
</dbReference>
<evidence type="ECO:0000313" key="2">
    <source>
        <dbReference type="Proteomes" id="UP001160148"/>
    </source>
</evidence>
<keyword evidence="2" id="KW-1185">Reference proteome</keyword>
<reference evidence="1 2" key="1">
    <citation type="submission" date="2023-01" db="EMBL/GenBank/DDBJ databases">
        <authorList>
            <person name="Whitehead M."/>
        </authorList>
    </citation>
    <scope>NUCLEOTIDE SEQUENCE [LARGE SCALE GENOMIC DNA]</scope>
</reference>
<name>A0AAV0XSI1_9HEMI</name>
<sequence>MSESDSSDIDTSSADSSIIVKKYKRKKELKAAILKDAVKKEFLERTRKQIANTEKAVKENFVRTHSLTEQIGITPRKKEQTVGRSGTRSDSSVIHVQLEPVVRKKIMSKMDLDKAIAI</sequence>
<gene>
    <name evidence="1" type="ORF">MEUPH1_LOCUS24869</name>
</gene>
<dbReference type="EMBL" id="CARXXK010000560">
    <property type="protein sequence ID" value="CAI6370787.1"/>
    <property type="molecule type" value="Genomic_DNA"/>
</dbReference>